<dbReference type="EMBL" id="DXHV01000001">
    <property type="protein sequence ID" value="HIV99576.1"/>
    <property type="molecule type" value="Genomic_DNA"/>
</dbReference>
<evidence type="ECO:0008006" key="3">
    <source>
        <dbReference type="Google" id="ProtNLM"/>
    </source>
</evidence>
<sequence>MIVVYKPSEEDLDDLIEETAERNPNWQKDCLDGIARELHEDPARYRSYGPYWWLLKKALLEAGYREFGTFLDAAWYEKLDYGSSAYNLAAAWGYSDWAAENGSLYEHSHTYALRDTEMDEVFEDVIWEEATYVLEDKDMEERR</sequence>
<evidence type="ECO:0000313" key="2">
    <source>
        <dbReference type="Proteomes" id="UP000886752"/>
    </source>
</evidence>
<dbReference type="Proteomes" id="UP000886752">
    <property type="component" value="Unassembled WGS sequence"/>
</dbReference>
<organism evidence="1 2">
    <name type="scientific">Candidatus Desulfovibrio intestinipullorum</name>
    <dbReference type="NCBI Taxonomy" id="2838536"/>
    <lineage>
        <taxon>Bacteria</taxon>
        <taxon>Pseudomonadati</taxon>
        <taxon>Thermodesulfobacteriota</taxon>
        <taxon>Desulfovibrionia</taxon>
        <taxon>Desulfovibrionales</taxon>
        <taxon>Desulfovibrionaceae</taxon>
        <taxon>Desulfovibrio</taxon>
    </lineage>
</organism>
<comment type="caution">
    <text evidence="1">The sequence shown here is derived from an EMBL/GenBank/DDBJ whole genome shotgun (WGS) entry which is preliminary data.</text>
</comment>
<name>A0A9D1PTR4_9BACT</name>
<dbReference type="AlphaFoldDB" id="A0A9D1PTR4"/>
<reference evidence="1" key="1">
    <citation type="journal article" date="2021" name="PeerJ">
        <title>Extensive microbial diversity within the chicken gut microbiome revealed by metagenomics and culture.</title>
        <authorList>
            <person name="Gilroy R."/>
            <person name="Ravi A."/>
            <person name="Getino M."/>
            <person name="Pursley I."/>
            <person name="Horton D.L."/>
            <person name="Alikhan N.F."/>
            <person name="Baker D."/>
            <person name="Gharbi K."/>
            <person name="Hall N."/>
            <person name="Watson M."/>
            <person name="Adriaenssens E.M."/>
            <person name="Foster-Nyarko E."/>
            <person name="Jarju S."/>
            <person name="Secka A."/>
            <person name="Antonio M."/>
            <person name="Oren A."/>
            <person name="Chaudhuri R.R."/>
            <person name="La Ragione R."/>
            <person name="Hildebrand F."/>
            <person name="Pallen M.J."/>
        </authorList>
    </citation>
    <scope>NUCLEOTIDE SEQUENCE</scope>
    <source>
        <strain evidence="1">ChiHecec2B26-446</strain>
    </source>
</reference>
<accession>A0A9D1PTR4</accession>
<gene>
    <name evidence="1" type="ORF">H9894_00020</name>
</gene>
<protein>
    <recommendedName>
        <fullName evidence="3">DUF4240 domain-containing protein</fullName>
    </recommendedName>
</protein>
<reference evidence="1" key="2">
    <citation type="submission" date="2021-04" db="EMBL/GenBank/DDBJ databases">
        <authorList>
            <person name="Gilroy R."/>
        </authorList>
    </citation>
    <scope>NUCLEOTIDE SEQUENCE</scope>
    <source>
        <strain evidence="1">ChiHecec2B26-446</strain>
    </source>
</reference>
<proteinExistence type="predicted"/>
<evidence type="ECO:0000313" key="1">
    <source>
        <dbReference type="EMBL" id="HIV99576.1"/>
    </source>
</evidence>